<keyword evidence="1" id="KW-0472">Membrane</keyword>
<dbReference type="InterPro" id="IPR007669">
    <property type="entry name" value="Chst-1-like"/>
</dbReference>
<dbReference type="PANTHER" id="PTHR22900">
    <property type="entry name" value="PROTEIN CBG14245-RELATED"/>
    <property type="match status" value="1"/>
</dbReference>
<sequence length="318" mass="37435">MNLRTSKRVKIVFLTLLVILTLYTIIQLPIFQSQKYNIEYISPTKSHICNQLIKNDNCLPLFRNFDTKYRISPFHNLIYCVIEKNLSTLFVAIVCLLFDKKKFMASGLSVTDNLYEKRICKGLNEYKSISSVASNYNIQKFHFLLVSRDPIERFVSGFVDKCILETKRDNQVNNKCYGCHDNVTCVVEELAERAKIFAANGGEFSYEDIHLFPQNWHCNLKENFEKYHVIQYNEDDSVLIRQILDLFSEIGVDMDIVHKVIYDLRYEKKTPHTTRGTPERSKVLKEIYSNKQLLKKIVSLFYYDYVLFGYQIPDIEKF</sequence>
<keyword evidence="1" id="KW-0812">Transmembrane</keyword>
<dbReference type="WBParaSite" id="SRAE_X000053500.1">
    <property type="protein sequence ID" value="SRAE_X000053500.1"/>
    <property type="gene ID" value="WBGene00266094"/>
</dbReference>
<feature type="transmembrane region" description="Helical" evidence="1">
    <location>
        <begin position="12"/>
        <end position="31"/>
    </location>
</feature>
<evidence type="ECO:0000313" key="4">
    <source>
        <dbReference type="WBParaSite" id="SRAE_X000053500.1"/>
    </source>
</evidence>
<keyword evidence="3" id="KW-1185">Reference proteome</keyword>
<dbReference type="Pfam" id="PF03567">
    <property type="entry name" value="Sulfotransfer_2"/>
    <property type="match status" value="1"/>
</dbReference>
<dbReference type="InterPro" id="IPR005331">
    <property type="entry name" value="Sulfotransferase"/>
</dbReference>
<dbReference type="GO" id="GO:0016020">
    <property type="term" value="C:membrane"/>
    <property type="evidence" value="ECO:0007669"/>
    <property type="project" value="InterPro"/>
</dbReference>
<dbReference type="RefSeq" id="XP_024510404.1">
    <property type="nucleotide sequence ID" value="XM_024644890.1"/>
</dbReference>
<dbReference type="GO" id="GO:0047756">
    <property type="term" value="F:chondroitin 4-sulfotransferase activity"/>
    <property type="evidence" value="ECO:0007669"/>
    <property type="project" value="InterPro"/>
</dbReference>
<evidence type="ECO:0000313" key="5">
    <source>
        <dbReference type="WormBase" id="SRAE_X000053500"/>
    </source>
</evidence>
<gene>
    <name evidence="2 4 5" type="ORF">SRAE_X000053500</name>
</gene>
<reference evidence="2 3" key="1">
    <citation type="submission" date="2014-09" db="EMBL/GenBank/DDBJ databases">
        <authorList>
            <person name="Martin A.A."/>
        </authorList>
    </citation>
    <scope>NUCLEOTIDE SEQUENCE</scope>
    <source>
        <strain evidence="3">ED321</strain>
        <strain evidence="2">ED321 Heterogonic</strain>
    </source>
</reference>
<organism evidence="2">
    <name type="scientific">Strongyloides ratti</name>
    <name type="common">Parasitic roundworm</name>
    <dbReference type="NCBI Taxonomy" id="34506"/>
    <lineage>
        <taxon>Eukaryota</taxon>
        <taxon>Metazoa</taxon>
        <taxon>Ecdysozoa</taxon>
        <taxon>Nematoda</taxon>
        <taxon>Chromadorea</taxon>
        <taxon>Rhabditida</taxon>
        <taxon>Tylenchina</taxon>
        <taxon>Panagrolaimomorpha</taxon>
        <taxon>Strongyloidoidea</taxon>
        <taxon>Strongyloididae</taxon>
        <taxon>Strongyloides</taxon>
    </lineage>
</organism>
<dbReference type="EMBL" id="LN609530">
    <property type="protein sequence ID" value="CEF71208.1"/>
    <property type="molecule type" value="Genomic_DNA"/>
</dbReference>
<evidence type="ECO:0000313" key="2">
    <source>
        <dbReference type="EMBL" id="CEF71208.1"/>
    </source>
</evidence>
<protein>
    <submittedName>
        <fullName evidence="2 4">Sulfotransferase family-containing protein</fullName>
    </submittedName>
</protein>
<keyword evidence="2" id="KW-0808">Transferase</keyword>
<dbReference type="Proteomes" id="UP000035682">
    <property type="component" value="Unplaced"/>
</dbReference>
<dbReference type="OrthoDB" id="408912at2759"/>
<proteinExistence type="predicted"/>
<name>A0A090N0S7_STRRB</name>
<keyword evidence="1" id="KW-1133">Transmembrane helix</keyword>
<dbReference type="WormBase" id="SRAE_X000053500">
    <property type="protein sequence ID" value="SRP07055"/>
    <property type="gene ID" value="WBGene00266094"/>
</dbReference>
<accession>A0A090N0S7</accession>
<evidence type="ECO:0000313" key="3">
    <source>
        <dbReference type="Proteomes" id="UP000035682"/>
    </source>
</evidence>
<dbReference type="OMA" id="MERQYAR"/>
<reference evidence="4" key="2">
    <citation type="submission" date="2020-12" db="UniProtKB">
        <authorList>
            <consortium name="WormBaseParasite"/>
        </authorList>
    </citation>
    <scope>IDENTIFICATION</scope>
</reference>
<dbReference type="GO" id="GO:1902884">
    <property type="term" value="P:positive regulation of response to oxidative stress"/>
    <property type="evidence" value="ECO:0007669"/>
    <property type="project" value="InterPro"/>
</dbReference>
<dbReference type="AlphaFoldDB" id="A0A090N0S7"/>
<dbReference type="CTD" id="36383588"/>
<dbReference type="GeneID" id="36383588"/>
<evidence type="ECO:0000256" key="1">
    <source>
        <dbReference type="SAM" id="Phobius"/>
    </source>
</evidence>
<dbReference type="GO" id="GO:0050650">
    <property type="term" value="P:chondroitin sulfate proteoglycan biosynthetic process"/>
    <property type="evidence" value="ECO:0007669"/>
    <property type="project" value="InterPro"/>
</dbReference>